<keyword evidence="3" id="KW-1185">Reference proteome</keyword>
<keyword evidence="1" id="KW-1133">Transmembrane helix</keyword>
<keyword evidence="1" id="KW-0812">Transmembrane</keyword>
<feature type="non-terminal residue" evidence="2">
    <location>
        <position position="58"/>
    </location>
</feature>
<dbReference type="EMBL" id="JADOGI010000145">
    <property type="protein sequence ID" value="MBF8191060.1"/>
    <property type="molecule type" value="Genomic_DNA"/>
</dbReference>
<keyword evidence="1" id="KW-0472">Membrane</keyword>
<organism evidence="2 3">
    <name type="scientific">Nonomuraea cypriaca</name>
    <dbReference type="NCBI Taxonomy" id="1187855"/>
    <lineage>
        <taxon>Bacteria</taxon>
        <taxon>Bacillati</taxon>
        <taxon>Actinomycetota</taxon>
        <taxon>Actinomycetes</taxon>
        <taxon>Streptosporangiales</taxon>
        <taxon>Streptosporangiaceae</taxon>
        <taxon>Nonomuraea</taxon>
    </lineage>
</organism>
<name>A0A931F208_9ACTN</name>
<evidence type="ECO:0000313" key="2">
    <source>
        <dbReference type="EMBL" id="MBF8191060.1"/>
    </source>
</evidence>
<gene>
    <name evidence="2" type="ORF">ITP53_36200</name>
</gene>
<comment type="caution">
    <text evidence="2">The sequence shown here is derived from an EMBL/GenBank/DDBJ whole genome shotgun (WGS) entry which is preliminary data.</text>
</comment>
<protein>
    <submittedName>
        <fullName evidence="2">Uncharacterized protein</fullName>
    </submittedName>
</protein>
<dbReference type="Proteomes" id="UP000605361">
    <property type="component" value="Unassembled WGS sequence"/>
</dbReference>
<evidence type="ECO:0000256" key="1">
    <source>
        <dbReference type="SAM" id="Phobius"/>
    </source>
</evidence>
<reference evidence="2" key="1">
    <citation type="submission" date="2020-11" db="EMBL/GenBank/DDBJ databases">
        <title>Whole-genome analyses of Nonomuraea sp. K274.</title>
        <authorList>
            <person name="Veyisoglu A."/>
        </authorList>
    </citation>
    <scope>NUCLEOTIDE SEQUENCE</scope>
    <source>
        <strain evidence="2">K274</strain>
    </source>
</reference>
<accession>A0A931F208</accession>
<evidence type="ECO:0000313" key="3">
    <source>
        <dbReference type="Proteomes" id="UP000605361"/>
    </source>
</evidence>
<proteinExistence type="predicted"/>
<dbReference type="AlphaFoldDB" id="A0A931F208"/>
<feature type="transmembrane region" description="Helical" evidence="1">
    <location>
        <begin position="14"/>
        <end position="35"/>
    </location>
</feature>
<sequence length="58" mass="6201">MDFWGTILVLIRRWYVALPASLVAVGVAFFAYSTIPVTYTTTAVLLLTAPTSGGTLPP</sequence>